<dbReference type="EMBL" id="CYYA01000001">
    <property type="protein sequence ID" value="CUM72788.1"/>
    <property type="molecule type" value="Genomic_DNA"/>
</dbReference>
<dbReference type="OrthoDB" id="9797742at2"/>
<dbReference type="AlphaFoldDB" id="A0A173R5S6"/>
<dbReference type="Gene3D" id="3.40.50.300">
    <property type="entry name" value="P-loop containing nucleotide triphosphate hydrolases"/>
    <property type="match status" value="1"/>
</dbReference>
<dbReference type="GeneID" id="97390451"/>
<proteinExistence type="predicted"/>
<dbReference type="SUPFAM" id="SSF52540">
    <property type="entry name" value="P-loop containing nucleoside triphosphate hydrolases"/>
    <property type="match status" value="1"/>
</dbReference>
<dbReference type="STRING" id="39490.ERS852448_00197"/>
<sequence>MYVIAIVGAGGKTSRIKNLAREYVQQGKSVLVTTTTHMGLEPGMVLSENLKDIRQQLEKQHVCICGSPVKEGKIASLLEEIYKQACELADIVLVEADGSKHMPVKFPAAHEPVIPENVNEIQVVMGLHAIGHPFCEVSHRLELVKQCLDVSDTDLVTETHLGKLYLEGYQKPLQEKYPNAKIRFFPADHSHFFDSEPLTFY</sequence>
<accession>A0A173R5S6</accession>
<protein>
    <submittedName>
        <fullName evidence="1">Putative selenium-dependent hydroxylase accessory protein YqeC</fullName>
    </submittedName>
</protein>
<gene>
    <name evidence="1" type="ORF">ERS852448_00197</name>
</gene>
<dbReference type="RefSeq" id="WP_055288931.1">
    <property type="nucleotide sequence ID" value="NZ_CAXUGT010000003.1"/>
</dbReference>
<evidence type="ECO:0000313" key="2">
    <source>
        <dbReference type="Proteomes" id="UP000095492"/>
    </source>
</evidence>
<organism evidence="1 2">
    <name type="scientific">Eubacterium ramulus</name>
    <dbReference type="NCBI Taxonomy" id="39490"/>
    <lineage>
        <taxon>Bacteria</taxon>
        <taxon>Bacillati</taxon>
        <taxon>Bacillota</taxon>
        <taxon>Clostridia</taxon>
        <taxon>Eubacteriales</taxon>
        <taxon>Eubacteriaceae</taxon>
        <taxon>Eubacterium</taxon>
    </lineage>
</organism>
<dbReference type="NCBIfam" id="TIGR03172">
    <property type="entry name" value="selenium cofactor biosynthesis protein YqeC"/>
    <property type="match status" value="1"/>
</dbReference>
<dbReference type="Proteomes" id="UP000095492">
    <property type="component" value="Unassembled WGS sequence"/>
</dbReference>
<evidence type="ECO:0000313" key="1">
    <source>
        <dbReference type="EMBL" id="CUM72788.1"/>
    </source>
</evidence>
<name>A0A173R5S6_EUBRA</name>
<reference evidence="1 2" key="1">
    <citation type="submission" date="2015-09" db="EMBL/GenBank/DDBJ databases">
        <authorList>
            <consortium name="Pathogen Informatics"/>
        </authorList>
    </citation>
    <scope>NUCLEOTIDE SEQUENCE [LARGE SCALE GENOMIC DNA]</scope>
    <source>
        <strain evidence="1 2">2789STDY5608891</strain>
    </source>
</reference>
<dbReference type="InterPro" id="IPR017587">
    <property type="entry name" value="YqeC"/>
</dbReference>
<dbReference type="Pfam" id="PF19842">
    <property type="entry name" value="YqeC"/>
    <property type="match status" value="1"/>
</dbReference>
<dbReference type="InterPro" id="IPR027417">
    <property type="entry name" value="P-loop_NTPase"/>
</dbReference>